<proteinExistence type="predicted"/>
<protein>
    <recommendedName>
        <fullName evidence="3">Avr9/Cf-9 rapidly elicited protein</fullName>
    </recommendedName>
</protein>
<dbReference type="AlphaFoldDB" id="A0A8K0MYW9"/>
<evidence type="ECO:0008006" key="3">
    <source>
        <dbReference type="Google" id="ProtNLM"/>
    </source>
</evidence>
<reference evidence="1" key="1">
    <citation type="journal article" date="2017" name="Gigascience">
        <title>The genome draft of coconut (Cocos nucifera).</title>
        <authorList>
            <person name="Xiao Y."/>
            <person name="Xu P."/>
            <person name="Fan H."/>
            <person name="Baudouin L."/>
            <person name="Xia W."/>
            <person name="Bocs S."/>
            <person name="Xu J."/>
            <person name="Li Q."/>
            <person name="Guo A."/>
            <person name="Zhou L."/>
            <person name="Li J."/>
            <person name="Wu Y."/>
            <person name="Ma Z."/>
            <person name="Armero A."/>
            <person name="Issali A.E."/>
            <person name="Liu N."/>
            <person name="Peng M."/>
            <person name="Yang Y."/>
        </authorList>
    </citation>
    <scope>NUCLEOTIDE SEQUENCE</scope>
    <source>
        <tissue evidence="1">Spear leaf of Hainan Tall coconut</tissue>
    </source>
</reference>
<evidence type="ECO:0000313" key="1">
    <source>
        <dbReference type="EMBL" id="KAG1335322.1"/>
    </source>
</evidence>
<accession>A0A8K0MYW9</accession>
<dbReference type="Proteomes" id="UP000797356">
    <property type="component" value="Chromosome 3"/>
</dbReference>
<dbReference type="OrthoDB" id="696337at2759"/>
<evidence type="ECO:0000313" key="2">
    <source>
        <dbReference type="Proteomes" id="UP000797356"/>
    </source>
</evidence>
<dbReference type="PANTHER" id="PTHR33265:SF26">
    <property type="entry name" value="OS06G0554600 PROTEIN"/>
    <property type="match status" value="1"/>
</dbReference>
<dbReference type="EMBL" id="CM017874">
    <property type="protein sequence ID" value="KAG1335322.1"/>
    <property type="molecule type" value="Genomic_DNA"/>
</dbReference>
<gene>
    <name evidence="1" type="ORF">COCNU_03G014410</name>
</gene>
<organism evidence="1 2">
    <name type="scientific">Cocos nucifera</name>
    <name type="common">Coconut palm</name>
    <dbReference type="NCBI Taxonomy" id="13894"/>
    <lineage>
        <taxon>Eukaryota</taxon>
        <taxon>Viridiplantae</taxon>
        <taxon>Streptophyta</taxon>
        <taxon>Embryophyta</taxon>
        <taxon>Tracheophyta</taxon>
        <taxon>Spermatophyta</taxon>
        <taxon>Magnoliopsida</taxon>
        <taxon>Liliopsida</taxon>
        <taxon>Arecaceae</taxon>
        <taxon>Arecoideae</taxon>
        <taxon>Cocoseae</taxon>
        <taxon>Attaleinae</taxon>
        <taxon>Cocos</taxon>
    </lineage>
</organism>
<dbReference type="InterPro" id="IPR008480">
    <property type="entry name" value="DUF761_pln"/>
</dbReference>
<dbReference type="Pfam" id="PF05553">
    <property type="entry name" value="DUF761"/>
    <property type="match status" value="1"/>
</dbReference>
<comment type="caution">
    <text evidence="1">The sequence shown here is derived from an EMBL/GenBank/DDBJ whole genome shotgun (WGS) entry which is preliminary data.</text>
</comment>
<reference evidence="1" key="2">
    <citation type="submission" date="2019-07" db="EMBL/GenBank/DDBJ databases">
        <authorList>
            <person name="Yang Y."/>
            <person name="Bocs S."/>
            <person name="Baudouin L."/>
        </authorList>
    </citation>
    <scope>NUCLEOTIDE SEQUENCE</scope>
    <source>
        <tissue evidence="1">Spear leaf of Hainan Tall coconut</tissue>
    </source>
</reference>
<sequence length="221" mass="25361">MESSVAKRLCHIVRAVYYMIRKGIPKRKLLLLDLHHLLDRGKIAGKALGSLMTFHHHHRHHHDSDVSAFLGFSCRSLDPNLSYYNPQEVEFSCSNTPAYPSFLTTKRKRRHRHDCYNYDVAAVAKAFEIFNSEASDAESLMASPSPAPIWSSFGRSPAVVRQLRITDSPFPIREEEGEADGYVDRAAEEFIRRFYEQLRLQRSVAATPEYTFHREPLVGRA</sequence>
<name>A0A8K0MYW9_COCNU</name>
<keyword evidence="2" id="KW-1185">Reference proteome</keyword>
<dbReference type="PANTHER" id="PTHR33265">
    <property type="entry name" value="AVR9/CF-9 RAPIDLY ELICITED PROTEIN-RELATED"/>
    <property type="match status" value="1"/>
</dbReference>